<dbReference type="AlphaFoldDB" id="D0L1Y7"/>
<evidence type="ECO:0000313" key="3">
    <source>
        <dbReference type="Proteomes" id="UP000009102"/>
    </source>
</evidence>
<dbReference type="Pfam" id="PF12680">
    <property type="entry name" value="SnoaL_2"/>
    <property type="match status" value="1"/>
</dbReference>
<dbReference type="RefSeq" id="WP_012824743.1">
    <property type="nucleotide sequence ID" value="NC_013422.1"/>
</dbReference>
<dbReference type="Gene3D" id="3.10.450.50">
    <property type="match status" value="1"/>
</dbReference>
<name>D0L1Y7_HALNC</name>
<dbReference type="HOGENOM" id="CLU_122429_1_0_6"/>
<dbReference type="OrthoDB" id="1115105at2"/>
<protein>
    <recommendedName>
        <fullName evidence="1">SnoaL-like domain-containing protein</fullName>
    </recommendedName>
</protein>
<accession>D0L1Y7</accession>
<dbReference type="InterPro" id="IPR032710">
    <property type="entry name" value="NTF2-like_dom_sf"/>
</dbReference>
<organism evidence="2 3">
    <name type="scientific">Halothiobacillus neapolitanus (strain ATCC 23641 / DSM 15147 / CIP 104769 / NCIMB 8539 / c2)</name>
    <name type="common">Thiobacillus neapolitanus</name>
    <dbReference type="NCBI Taxonomy" id="555778"/>
    <lineage>
        <taxon>Bacteria</taxon>
        <taxon>Pseudomonadati</taxon>
        <taxon>Pseudomonadota</taxon>
        <taxon>Gammaproteobacteria</taxon>
        <taxon>Chromatiales</taxon>
        <taxon>Halothiobacillaceae</taxon>
        <taxon>Halothiobacillus</taxon>
    </lineage>
</organism>
<keyword evidence="3" id="KW-1185">Reference proteome</keyword>
<proteinExistence type="predicted"/>
<evidence type="ECO:0000313" key="2">
    <source>
        <dbReference type="EMBL" id="ACX96710.1"/>
    </source>
</evidence>
<dbReference type="InterPro" id="IPR037401">
    <property type="entry name" value="SnoaL-like"/>
</dbReference>
<dbReference type="KEGG" id="hna:Hneap_1888"/>
<evidence type="ECO:0000259" key="1">
    <source>
        <dbReference type="Pfam" id="PF12680"/>
    </source>
</evidence>
<reference evidence="2 3" key="1">
    <citation type="submission" date="2009-10" db="EMBL/GenBank/DDBJ databases">
        <title>Complete sequence of Halothiobacillus neapolitanus c2.</title>
        <authorList>
            <consortium name="US DOE Joint Genome Institute"/>
            <person name="Lucas S."/>
            <person name="Copeland A."/>
            <person name="Lapidus A."/>
            <person name="Glavina del Rio T."/>
            <person name="Tice H."/>
            <person name="Bruce D."/>
            <person name="Goodwin L."/>
            <person name="Pitluck S."/>
            <person name="Davenport K."/>
            <person name="Brettin T."/>
            <person name="Detter J.C."/>
            <person name="Han C."/>
            <person name="Tapia R."/>
            <person name="Larimer F."/>
            <person name="Land M."/>
            <person name="Hauser L."/>
            <person name="Kyrpides N."/>
            <person name="Mikhailova N."/>
            <person name="Kerfeld C."/>
            <person name="Cannon G."/>
            <person name="Heinhort S."/>
        </authorList>
    </citation>
    <scope>NUCLEOTIDE SEQUENCE [LARGE SCALE GENOMIC DNA]</scope>
    <source>
        <strain evidence="3">ATCC 23641 / c2</strain>
    </source>
</reference>
<dbReference type="Proteomes" id="UP000009102">
    <property type="component" value="Chromosome"/>
</dbReference>
<sequence>MTPVPIAEAANRFRKVIESLQADQLEVLSEAFTPDAHFKDPFNDVTGREAIVRVFAHGYKNCPNLRFVVDEMALVPDARVVFFYWRFLCGAPSDLRLVGVSRVMFDDEGLVVDHVDYWDPAEQLYSQVPVLGALLRWVRGRLSA</sequence>
<dbReference type="SUPFAM" id="SSF54427">
    <property type="entry name" value="NTF2-like"/>
    <property type="match status" value="1"/>
</dbReference>
<dbReference type="STRING" id="555778.Hneap_1888"/>
<dbReference type="eggNOG" id="COG3631">
    <property type="taxonomic scope" value="Bacteria"/>
</dbReference>
<gene>
    <name evidence="2" type="ordered locus">Hneap_1888</name>
</gene>
<feature type="domain" description="SnoaL-like" evidence="1">
    <location>
        <begin position="14"/>
        <end position="114"/>
    </location>
</feature>
<dbReference type="EMBL" id="CP001801">
    <property type="protein sequence ID" value="ACX96710.1"/>
    <property type="molecule type" value="Genomic_DNA"/>
</dbReference>